<evidence type="ECO:0000313" key="7">
    <source>
        <dbReference type="Proteomes" id="UP000051379"/>
    </source>
</evidence>
<dbReference type="Pfam" id="PF13476">
    <property type="entry name" value="AAA_23"/>
    <property type="match status" value="1"/>
</dbReference>
<keyword evidence="7" id="KW-1185">Reference proteome</keyword>
<sequence length="1057" mass="120141">MQMKPIYLDINFFGPHEHSIIDFRKLDESPIFLIGGDTGAGKSTIFDAMTFALFGSTTSEREAKEMRSQFAEGTDTTKVIFYFEQNGKIFKVERTPEQFLARKRGTGFTKKAPTANLSIVDEVNGVEVESIATKPVNVGNAISEILNLTADQFKKIILLPQNDFSEFLKSNTADKEKILKKIFGTQLFTDFTIKLKDHYDQATSKAQDFETKIQNQLSASIWSDEEKAQLKDIDNDQLNDTLERFVTVRQSNLDEAKKAEQVKLAAKKKTDATYQKALDISKKFDQLTEYQTQYQDHITNQADNINQKQTHISELQWAQPLQETVRDLERLEKDQTDTLNNEKNLEQKSQLSHKNLTAAQAKTTELTNQQADFDEKNKQAQKLAVLITKVQEIETIKKSLSQLQPRFEKITKTVQTKSQELTTINDSIQAKNEELSKYQDFPNQKDKLVQERSDFIDQFSPLETDRQNAADAVAKTQNKLKKLHADLDEKTKLFEDAKKDYQEKIQTRQSLMIAQLRQELVDGEACAVCGSTDHPYAKKAAVADEKELRKSMDAVDNSQKVFAAKETDLKNIQQTIQEVSDEFDQQQQKAVSTQIALSTHYTQEVANTSVELPQQFDLAAIKDTFQENINQLNIKIQTSQKLTQEIKDLENKLNHQQQLLNQDKSELDKLTAQIQTREKDLQTKSADLSDSTTTSQQLIKQKNELVSVYEKFQKELKSAQDAVHKNEINYSNNQTKLTDTQGQLDKLTTNLRNLSDKLHQALNADNAKTNDRNLLDRWILELSQNQLNKLQNDVTSYQKEKEILTNDITKITAQLKDQTKPDIIVLKQAKDEAEQNHLNAAKQTDSFSRDLKEATQNFEQVQKILQAQGNFTKELAAITSLYNIVTGKDGNENKLKLETYVVQNYLLKILNYANRKFLSILSNDRYYFQLSTQSTNKQRDHGLDINIYDRQTNATRSSDTLSGGETFIAALSIALSLSEVVQSSSNGVQIDALFIDEGFGSLDEETLNEAMKALTEIGQNRMVGVISHIESMKQSIGQQLLVQKVGNGKSTIKIITK</sequence>
<feature type="coiled-coil region" evidence="4">
    <location>
        <begin position="562"/>
        <end position="589"/>
    </location>
</feature>
<feature type="coiled-coil region" evidence="4">
    <location>
        <begin position="321"/>
        <end position="348"/>
    </location>
</feature>
<reference evidence="6 7" key="1">
    <citation type="journal article" date="2015" name="Genome Announc.">
        <title>Expanding the biotechnology potential of lactobacilli through comparative genomics of 213 strains and associated genera.</title>
        <authorList>
            <person name="Sun Z."/>
            <person name="Harris H.M."/>
            <person name="McCann A."/>
            <person name="Guo C."/>
            <person name="Argimon S."/>
            <person name="Zhang W."/>
            <person name="Yang X."/>
            <person name="Jeffery I.B."/>
            <person name="Cooney J.C."/>
            <person name="Kagawa T.F."/>
            <person name="Liu W."/>
            <person name="Song Y."/>
            <person name="Salvetti E."/>
            <person name="Wrobel A."/>
            <person name="Rasinkangas P."/>
            <person name="Parkhill J."/>
            <person name="Rea M.C."/>
            <person name="O'Sullivan O."/>
            <person name="Ritari J."/>
            <person name="Douillard F.P."/>
            <person name="Paul Ross R."/>
            <person name="Yang R."/>
            <person name="Briner A.E."/>
            <person name="Felis G.E."/>
            <person name="de Vos W.M."/>
            <person name="Barrangou R."/>
            <person name="Klaenhammer T.R."/>
            <person name="Caufield P.W."/>
            <person name="Cui Y."/>
            <person name="Zhang H."/>
            <person name="O'Toole P.W."/>
        </authorList>
    </citation>
    <scope>NUCLEOTIDE SEQUENCE [LARGE SCALE GENOMIC DNA]</scope>
    <source>
        <strain evidence="6 7">JCM 17355</strain>
    </source>
</reference>
<dbReference type="Gene3D" id="3.40.50.300">
    <property type="entry name" value="P-loop containing nucleotide triphosphate hydrolases"/>
    <property type="match status" value="2"/>
</dbReference>
<comment type="subunit">
    <text evidence="2">Heterodimer of SbcC and SbcD.</text>
</comment>
<dbReference type="Proteomes" id="UP000051379">
    <property type="component" value="Unassembled WGS sequence"/>
</dbReference>
<feature type="coiled-coil region" evidence="4">
    <location>
        <begin position="622"/>
        <end position="807"/>
    </location>
</feature>
<keyword evidence="4" id="KW-0175">Coiled coil</keyword>
<gene>
    <name evidence="6" type="ORF">FC88_GL000153</name>
</gene>
<dbReference type="GO" id="GO:0004527">
    <property type="term" value="F:exonuclease activity"/>
    <property type="evidence" value="ECO:0007669"/>
    <property type="project" value="UniProtKB-KW"/>
</dbReference>
<proteinExistence type="inferred from homology"/>
<name>A0ABR5P6F2_9LACO</name>
<evidence type="ECO:0000256" key="4">
    <source>
        <dbReference type="SAM" id="Coils"/>
    </source>
</evidence>
<organism evidence="6 7">
    <name type="scientific">Companilactobacillus futsaii JCM 17355</name>
    <dbReference type="NCBI Taxonomy" id="1423818"/>
    <lineage>
        <taxon>Bacteria</taxon>
        <taxon>Bacillati</taxon>
        <taxon>Bacillota</taxon>
        <taxon>Bacilli</taxon>
        <taxon>Lactobacillales</taxon>
        <taxon>Lactobacillaceae</taxon>
        <taxon>Companilactobacillus</taxon>
    </lineage>
</organism>
<evidence type="ECO:0000256" key="3">
    <source>
        <dbReference type="ARBA" id="ARBA00013368"/>
    </source>
</evidence>
<keyword evidence="6" id="KW-0540">Nuclease</keyword>
<evidence type="ECO:0000256" key="1">
    <source>
        <dbReference type="ARBA" id="ARBA00006930"/>
    </source>
</evidence>
<accession>A0ABR5P6F2</accession>
<evidence type="ECO:0000259" key="5">
    <source>
        <dbReference type="Pfam" id="PF13476"/>
    </source>
</evidence>
<dbReference type="EMBL" id="AZDO01000076">
    <property type="protein sequence ID" value="KRK93684.1"/>
    <property type="molecule type" value="Genomic_DNA"/>
</dbReference>
<evidence type="ECO:0000313" key="6">
    <source>
        <dbReference type="EMBL" id="KRK93684.1"/>
    </source>
</evidence>
<dbReference type="SUPFAM" id="SSF52540">
    <property type="entry name" value="P-loop containing nucleoside triphosphate hydrolases"/>
    <property type="match status" value="1"/>
</dbReference>
<comment type="similarity">
    <text evidence="1">Belongs to the SMC family. SbcC subfamily.</text>
</comment>
<protein>
    <recommendedName>
        <fullName evidence="3">Nuclease SbcCD subunit C</fullName>
    </recommendedName>
</protein>
<keyword evidence="6" id="KW-0378">Hydrolase</keyword>
<comment type="caution">
    <text evidence="6">The sequence shown here is derived from an EMBL/GenBank/DDBJ whole genome shotgun (WGS) entry which is preliminary data.</text>
</comment>
<dbReference type="PANTHER" id="PTHR32114">
    <property type="entry name" value="ABC TRANSPORTER ABCH.3"/>
    <property type="match status" value="1"/>
</dbReference>
<dbReference type="InterPro" id="IPR027417">
    <property type="entry name" value="P-loop_NTPase"/>
</dbReference>
<dbReference type="PANTHER" id="PTHR32114:SF2">
    <property type="entry name" value="ABC TRANSPORTER ABCH.3"/>
    <property type="match status" value="1"/>
</dbReference>
<keyword evidence="6" id="KW-0269">Exonuclease</keyword>
<dbReference type="Pfam" id="PF13558">
    <property type="entry name" value="SbcC_Walker_B"/>
    <property type="match status" value="1"/>
</dbReference>
<feature type="coiled-coil region" evidence="4">
    <location>
        <begin position="466"/>
        <end position="500"/>
    </location>
</feature>
<evidence type="ECO:0000256" key="2">
    <source>
        <dbReference type="ARBA" id="ARBA00011322"/>
    </source>
</evidence>
<dbReference type="InterPro" id="IPR038729">
    <property type="entry name" value="Rad50/SbcC_AAA"/>
</dbReference>
<feature type="domain" description="Rad50/SbcC-type AAA" evidence="5">
    <location>
        <begin position="8"/>
        <end position="235"/>
    </location>
</feature>